<keyword evidence="2 6" id="KW-0597">Phosphoprotein</keyword>
<gene>
    <name evidence="6" type="primary">glmM</name>
    <name evidence="13" type="ORF">HB662_28555</name>
</gene>
<organism evidence="13 14">
    <name type="scientific">Falsiroseomonas frigidaquae</name>
    <dbReference type="NCBI Taxonomy" id="487318"/>
    <lineage>
        <taxon>Bacteria</taxon>
        <taxon>Pseudomonadati</taxon>
        <taxon>Pseudomonadota</taxon>
        <taxon>Alphaproteobacteria</taxon>
        <taxon>Acetobacterales</taxon>
        <taxon>Roseomonadaceae</taxon>
        <taxon>Falsiroseomonas</taxon>
    </lineage>
</organism>
<evidence type="ECO:0000259" key="12">
    <source>
        <dbReference type="Pfam" id="PF02880"/>
    </source>
</evidence>
<dbReference type="Pfam" id="PF00408">
    <property type="entry name" value="PGM_PMM_IV"/>
    <property type="match status" value="1"/>
</dbReference>
<dbReference type="InterPro" id="IPR050060">
    <property type="entry name" value="Phosphoglucosamine_mutase"/>
</dbReference>
<comment type="PTM">
    <text evidence="6">Activated by phosphorylation.</text>
</comment>
<evidence type="ECO:0000259" key="10">
    <source>
        <dbReference type="Pfam" id="PF02878"/>
    </source>
</evidence>
<feature type="domain" description="Alpha-D-phosphohexomutase alpha/beta/alpha" evidence="11">
    <location>
        <begin position="163"/>
        <end position="260"/>
    </location>
</feature>
<name>A0ABX1F8V0_9PROT</name>
<dbReference type="CDD" id="cd05802">
    <property type="entry name" value="GlmM"/>
    <property type="match status" value="1"/>
</dbReference>
<evidence type="ECO:0000256" key="8">
    <source>
        <dbReference type="RuleBase" id="RU004327"/>
    </source>
</evidence>
<evidence type="ECO:0000313" key="14">
    <source>
        <dbReference type="Proteomes" id="UP000765160"/>
    </source>
</evidence>
<keyword evidence="4 6" id="KW-0460">Magnesium</keyword>
<evidence type="ECO:0000256" key="6">
    <source>
        <dbReference type="HAMAP-Rule" id="MF_01554"/>
    </source>
</evidence>
<comment type="caution">
    <text evidence="13">The sequence shown here is derived from an EMBL/GenBank/DDBJ whole genome shotgun (WGS) entry which is preliminary data.</text>
</comment>
<evidence type="ECO:0000256" key="5">
    <source>
        <dbReference type="ARBA" id="ARBA00023235"/>
    </source>
</evidence>
<dbReference type="PANTHER" id="PTHR42946:SF1">
    <property type="entry name" value="PHOSPHOGLUCOMUTASE (ALPHA-D-GLUCOSE-1,6-BISPHOSPHATE-DEPENDENT)"/>
    <property type="match status" value="1"/>
</dbReference>
<evidence type="ECO:0000259" key="11">
    <source>
        <dbReference type="Pfam" id="PF02879"/>
    </source>
</evidence>
<dbReference type="PROSITE" id="PS00710">
    <property type="entry name" value="PGM_PMM"/>
    <property type="match status" value="1"/>
</dbReference>
<dbReference type="InterPro" id="IPR005846">
    <property type="entry name" value="A-D-PHexomutase_a/b/a-III"/>
</dbReference>
<keyword evidence="5 6" id="KW-0413">Isomerase</keyword>
<accession>A0ABX1F8V0</accession>
<dbReference type="RefSeq" id="WP_168055448.1">
    <property type="nucleotide sequence ID" value="NZ_JAATJR010000014.1"/>
</dbReference>
<evidence type="ECO:0000259" key="9">
    <source>
        <dbReference type="Pfam" id="PF00408"/>
    </source>
</evidence>
<comment type="function">
    <text evidence="6 8">Catalyzes the conversion of glucosamine-6-phosphate to glucosamine-1-phosphate.</text>
</comment>
<evidence type="ECO:0000256" key="7">
    <source>
        <dbReference type="RuleBase" id="RU004326"/>
    </source>
</evidence>
<dbReference type="Pfam" id="PF02879">
    <property type="entry name" value="PGM_PMM_II"/>
    <property type="match status" value="1"/>
</dbReference>
<feature type="domain" description="Alpha-D-phosphohexomutase alpha/beta/alpha" evidence="12">
    <location>
        <begin position="264"/>
        <end position="372"/>
    </location>
</feature>
<dbReference type="Gene3D" id="3.30.310.50">
    <property type="entry name" value="Alpha-D-phosphohexomutase, C-terminal domain"/>
    <property type="match status" value="1"/>
</dbReference>
<proteinExistence type="inferred from homology"/>
<feature type="binding site" evidence="6">
    <location>
        <position position="249"/>
    </location>
    <ligand>
        <name>Mg(2+)</name>
        <dbReference type="ChEBI" id="CHEBI:18420"/>
    </ligand>
</feature>
<dbReference type="InterPro" id="IPR016066">
    <property type="entry name" value="A-D-PHexomutase_CS"/>
</dbReference>
<dbReference type="InterPro" id="IPR005843">
    <property type="entry name" value="A-D-PHexomutase_C"/>
</dbReference>
<comment type="similarity">
    <text evidence="1 6 7">Belongs to the phosphohexose mutase family.</text>
</comment>
<comment type="catalytic activity">
    <reaction evidence="6 8">
        <text>alpha-D-glucosamine 1-phosphate = D-glucosamine 6-phosphate</text>
        <dbReference type="Rhea" id="RHEA:23424"/>
        <dbReference type="ChEBI" id="CHEBI:58516"/>
        <dbReference type="ChEBI" id="CHEBI:58725"/>
        <dbReference type="EC" id="5.4.2.10"/>
    </reaction>
</comment>
<dbReference type="Pfam" id="PF02880">
    <property type="entry name" value="PGM_PMM_III"/>
    <property type="match status" value="1"/>
</dbReference>
<evidence type="ECO:0000313" key="13">
    <source>
        <dbReference type="EMBL" id="NKE48750.1"/>
    </source>
</evidence>
<protein>
    <recommendedName>
        <fullName evidence="6 8">Phosphoglucosamine mutase</fullName>
        <ecNumber evidence="6 8">5.4.2.10</ecNumber>
    </recommendedName>
</protein>
<feature type="binding site" evidence="6">
    <location>
        <position position="247"/>
    </location>
    <ligand>
        <name>Mg(2+)</name>
        <dbReference type="ChEBI" id="CHEBI:18420"/>
    </ligand>
</feature>
<dbReference type="PANTHER" id="PTHR42946">
    <property type="entry name" value="PHOSPHOHEXOSE MUTASE"/>
    <property type="match status" value="1"/>
</dbReference>
<sequence>MSALTRKLFGTDGIRGTANKPPMDAGTALRLGQAAGRFFNRGTHKHRVVIGKDTRLSGYMLEPAMTAGFVGAGMDVVLVGPLPTPAIAMLTRSLRCDLGVMISASHNPYEDNGIKLFGPDGLKLSDAQEAEIEALMDAPNFLETLAAPAKLGRASRLDDAPGRYIEAAKAAFPRGRSLEGLRIAVDCAHGAAYKVAPTVLWELGAEVVSIGVSPDGFNINRDCGATAPQKLGELVRERRADLGIALDGDADRLALCDEQGRIIDGDQILATIAGAWHREGKLTGGGVVATVMSNLGLERHLEGLGLKLHRTKVGDRYVGEKMREAGCNLGGEQSGHVILSDFATTGDGLFAALQVLALLVEEGRPASEVCRRFTPMPQLLENIRFTGTSPLNDPEVAKAIKAAGEKLGDRGRVLVRASGTEPLIRVMAEAEDAAEMRRTVAELSALIRARAAAGAVKKVAAAE</sequence>
<comment type="cofactor">
    <cofactor evidence="6">
        <name>Mg(2+)</name>
        <dbReference type="ChEBI" id="CHEBI:18420"/>
    </cofactor>
    <text evidence="6">Binds 1 Mg(2+) ion per subunit.</text>
</comment>
<dbReference type="EC" id="5.4.2.10" evidence="6 8"/>
<feature type="binding site" description="via phosphate group" evidence="6">
    <location>
        <position position="105"/>
    </location>
    <ligand>
        <name>Mg(2+)</name>
        <dbReference type="ChEBI" id="CHEBI:18420"/>
    </ligand>
</feature>
<dbReference type="NCBIfam" id="TIGR01455">
    <property type="entry name" value="glmM"/>
    <property type="match status" value="1"/>
</dbReference>
<evidence type="ECO:0000256" key="2">
    <source>
        <dbReference type="ARBA" id="ARBA00022553"/>
    </source>
</evidence>
<dbReference type="Gene3D" id="3.40.120.10">
    <property type="entry name" value="Alpha-D-Glucose-1,6-Bisphosphate, subunit A, domain 3"/>
    <property type="match status" value="3"/>
</dbReference>
<feature type="modified residue" description="Phosphoserine" evidence="6">
    <location>
        <position position="105"/>
    </location>
</feature>
<evidence type="ECO:0000256" key="4">
    <source>
        <dbReference type="ARBA" id="ARBA00022842"/>
    </source>
</evidence>
<dbReference type="EMBL" id="JAAVTX010000014">
    <property type="protein sequence ID" value="NKE48750.1"/>
    <property type="molecule type" value="Genomic_DNA"/>
</dbReference>
<dbReference type="PRINTS" id="PR00509">
    <property type="entry name" value="PGMPMM"/>
</dbReference>
<dbReference type="NCBIfam" id="NF008139">
    <property type="entry name" value="PRK10887.1"/>
    <property type="match status" value="1"/>
</dbReference>
<evidence type="ECO:0000256" key="1">
    <source>
        <dbReference type="ARBA" id="ARBA00010231"/>
    </source>
</evidence>
<dbReference type="SUPFAM" id="SSF55957">
    <property type="entry name" value="Phosphoglucomutase, C-terminal domain"/>
    <property type="match status" value="1"/>
</dbReference>
<feature type="domain" description="Alpha-D-phosphohexomutase C-terminal" evidence="9">
    <location>
        <begin position="390"/>
        <end position="443"/>
    </location>
</feature>
<feature type="domain" description="Alpha-D-phosphohexomutase alpha/beta/alpha" evidence="10">
    <location>
        <begin position="6"/>
        <end position="139"/>
    </location>
</feature>
<reference evidence="13 14" key="1">
    <citation type="submission" date="2020-03" db="EMBL/GenBank/DDBJ databases">
        <title>Roseomonas selenitidurans sp. nov. isolated from soil.</title>
        <authorList>
            <person name="Liu H."/>
        </authorList>
    </citation>
    <scope>NUCLEOTIDE SEQUENCE [LARGE SCALE GENOMIC DNA]</scope>
    <source>
        <strain evidence="13 14">JCM 15073</strain>
    </source>
</reference>
<dbReference type="InterPro" id="IPR006352">
    <property type="entry name" value="GlmM_bact"/>
</dbReference>
<feature type="active site" description="Phosphoserine intermediate" evidence="6">
    <location>
        <position position="105"/>
    </location>
</feature>
<keyword evidence="3 6" id="KW-0479">Metal-binding</keyword>
<dbReference type="HAMAP" id="MF_01554_B">
    <property type="entry name" value="GlmM_B"/>
    <property type="match status" value="1"/>
</dbReference>
<evidence type="ECO:0000256" key="3">
    <source>
        <dbReference type="ARBA" id="ARBA00022723"/>
    </source>
</evidence>
<feature type="binding site" evidence="6">
    <location>
        <position position="251"/>
    </location>
    <ligand>
        <name>Mg(2+)</name>
        <dbReference type="ChEBI" id="CHEBI:18420"/>
    </ligand>
</feature>
<keyword evidence="14" id="KW-1185">Reference proteome</keyword>
<dbReference type="InterPro" id="IPR005845">
    <property type="entry name" value="A-D-PHexomutase_a/b/a-II"/>
</dbReference>
<dbReference type="InterPro" id="IPR036900">
    <property type="entry name" value="A-D-PHexomutase_C_sf"/>
</dbReference>
<dbReference type="GO" id="GO:0008966">
    <property type="term" value="F:phosphoglucosamine mutase activity"/>
    <property type="evidence" value="ECO:0007669"/>
    <property type="project" value="UniProtKB-EC"/>
</dbReference>
<dbReference type="InterPro" id="IPR005844">
    <property type="entry name" value="A-D-PHexomutase_a/b/a-I"/>
</dbReference>
<dbReference type="InterPro" id="IPR016055">
    <property type="entry name" value="A-D-PHexomutase_a/b/a-I/II/III"/>
</dbReference>
<dbReference type="Pfam" id="PF02878">
    <property type="entry name" value="PGM_PMM_I"/>
    <property type="match status" value="1"/>
</dbReference>
<dbReference type="Proteomes" id="UP000765160">
    <property type="component" value="Unassembled WGS sequence"/>
</dbReference>
<dbReference type="SUPFAM" id="SSF53738">
    <property type="entry name" value="Phosphoglucomutase, first 3 domains"/>
    <property type="match status" value="3"/>
</dbReference>
<dbReference type="InterPro" id="IPR005841">
    <property type="entry name" value="Alpha-D-phosphohexomutase_SF"/>
</dbReference>